<dbReference type="Pfam" id="PF17682">
    <property type="entry name" value="Tau95_N"/>
    <property type="match status" value="1"/>
</dbReference>
<accession>A0A1E4TM03</accession>
<dbReference type="InterPro" id="IPR042536">
    <property type="entry name" value="TFIIIC_tauA_Sfc1"/>
</dbReference>
<dbReference type="GO" id="GO:0000127">
    <property type="term" value="C:transcription factor TFIIIC complex"/>
    <property type="evidence" value="ECO:0007669"/>
    <property type="project" value="InterPro"/>
</dbReference>
<dbReference type="InterPro" id="IPR019136">
    <property type="entry name" value="TF_IIIC_su-5_HTH"/>
</dbReference>
<dbReference type="GO" id="GO:0001003">
    <property type="term" value="F:RNA polymerase III type 2 promoter sequence-specific DNA binding"/>
    <property type="evidence" value="ECO:0007669"/>
    <property type="project" value="TreeGrafter"/>
</dbReference>
<evidence type="ECO:0000313" key="8">
    <source>
        <dbReference type="Proteomes" id="UP000095023"/>
    </source>
</evidence>
<evidence type="ECO:0000259" key="6">
    <source>
        <dbReference type="Pfam" id="PF17682"/>
    </source>
</evidence>
<sequence>MKAHAIELPLNVSETRAVGVLGGPSAVRAALSNNEPLELLLNPEDPLGHSIASTRASDTTVVLEIDMPEQYSAMFAEDARAALAAAKRNGDQITVTPKLVCHKTVRFRELADFQTGFGQSSVERVLNPLKSMKFDQIHNLDFGGIARDVQDIVTPPRYSRVAVPFDYGYKANPAAVVVSGPDGVQRLVSRAAAPRTYITSIRWGEQIPTAPSAELATPTPEVQAVIDYISGILRDRPLCTRAVFESMLPEHQIPQLKWALAYVAYTWKSGPWRGTYASFGVDPATDKKYSMYQVETFRLTATLPAKGMLQSQEKGHIFDGVHVPRTKTFQLCDITDPEVKSLLEHPVYKDHPDSVDGWLDTNYIAQD</sequence>
<evidence type="ECO:0000256" key="1">
    <source>
        <dbReference type="ARBA" id="ARBA00004123"/>
    </source>
</evidence>
<keyword evidence="2" id="KW-0238">DNA-binding</keyword>
<evidence type="ECO:0000256" key="2">
    <source>
        <dbReference type="ARBA" id="ARBA00023125"/>
    </source>
</evidence>
<dbReference type="PANTHER" id="PTHR13230">
    <property type="entry name" value="GENERAL TRANSCRIPTION FACTOR IIIC, POLYPEPTIDE 5"/>
    <property type="match status" value="1"/>
</dbReference>
<gene>
    <name evidence="7" type="ORF">CANCADRAFT_60024</name>
</gene>
<evidence type="ECO:0008006" key="9">
    <source>
        <dbReference type="Google" id="ProtNLM"/>
    </source>
</evidence>
<dbReference type="Pfam" id="PF09734">
    <property type="entry name" value="Tau95"/>
    <property type="match status" value="1"/>
</dbReference>
<dbReference type="PANTHER" id="PTHR13230:SF5">
    <property type="entry name" value="GENERAL TRANSCRIPTION FACTOR 3C POLYPEPTIDE 5"/>
    <property type="match status" value="1"/>
</dbReference>
<evidence type="ECO:0000256" key="3">
    <source>
        <dbReference type="ARBA" id="ARBA00023163"/>
    </source>
</evidence>
<dbReference type="InterPro" id="IPR041499">
    <property type="entry name" value="Tfc1/Sfc1_N"/>
</dbReference>
<dbReference type="OrthoDB" id="5598268at2759"/>
<dbReference type="InterPro" id="IPR040454">
    <property type="entry name" value="TF_IIIC_Tfc1/Sfc1"/>
</dbReference>
<reference evidence="8" key="1">
    <citation type="submission" date="2016-02" db="EMBL/GenBank/DDBJ databases">
        <title>Comparative genomics of biotechnologically important yeasts.</title>
        <authorList>
            <consortium name="DOE Joint Genome Institute"/>
            <person name="Riley R."/>
            <person name="Haridas S."/>
            <person name="Wolfe K.H."/>
            <person name="Lopes M.R."/>
            <person name="Hittinger C.T."/>
            <person name="Goker M."/>
            <person name="Salamov A."/>
            <person name="Wisecaver J."/>
            <person name="Long T.M."/>
            <person name="Aerts A.L."/>
            <person name="Barry K."/>
            <person name="Choi C."/>
            <person name="Clum A."/>
            <person name="Coughlan A.Y."/>
            <person name="Deshpande S."/>
            <person name="Douglass A.P."/>
            <person name="Hanson S.J."/>
            <person name="Klenk H.-P."/>
            <person name="Labutti K."/>
            <person name="Lapidus A."/>
            <person name="Lindquist E."/>
            <person name="Lipzen A."/>
            <person name="Meier-Kolthoff J.P."/>
            <person name="Ohm R.A."/>
            <person name="Otillar R.P."/>
            <person name="Pangilinan J."/>
            <person name="Peng Y."/>
            <person name="Rokas A."/>
            <person name="Rosa C.A."/>
            <person name="Scheuner C."/>
            <person name="Sibirny A.A."/>
            <person name="Slot J.C."/>
            <person name="Stielow J.B."/>
            <person name="Sun H."/>
            <person name="Kurtzman C.P."/>
            <person name="Blackwell M."/>
            <person name="Jeffries T.W."/>
            <person name="Grigoriev I.V."/>
        </authorList>
    </citation>
    <scope>NUCLEOTIDE SEQUENCE [LARGE SCALE GENOMIC DNA]</scope>
    <source>
        <strain evidence="8">NRRL Y-17796</strain>
    </source>
</reference>
<name>A0A1E4TM03_9ASCO</name>
<evidence type="ECO:0000259" key="5">
    <source>
        <dbReference type="Pfam" id="PF09734"/>
    </source>
</evidence>
<protein>
    <recommendedName>
        <fullName evidence="9">Transcription factor IIIC subunit 5 HTH domain-containing protein</fullName>
    </recommendedName>
</protein>
<proteinExistence type="predicted"/>
<dbReference type="Gene3D" id="3.30.200.160">
    <property type="entry name" value="TFIIIC, subcomplex tauA, subunit Sfc1, barrel domain"/>
    <property type="match status" value="1"/>
</dbReference>
<evidence type="ECO:0000256" key="4">
    <source>
        <dbReference type="ARBA" id="ARBA00023242"/>
    </source>
</evidence>
<evidence type="ECO:0000313" key="7">
    <source>
        <dbReference type="EMBL" id="ODV92781.1"/>
    </source>
</evidence>
<dbReference type="GO" id="GO:0005634">
    <property type="term" value="C:nucleus"/>
    <property type="evidence" value="ECO:0007669"/>
    <property type="project" value="UniProtKB-SubCell"/>
</dbReference>
<keyword evidence="3" id="KW-0804">Transcription</keyword>
<dbReference type="Proteomes" id="UP000095023">
    <property type="component" value="Unassembled WGS sequence"/>
</dbReference>
<dbReference type="AlphaFoldDB" id="A0A1E4TM03"/>
<organism evidence="7 8">
    <name type="scientific">Tortispora caseinolytica NRRL Y-17796</name>
    <dbReference type="NCBI Taxonomy" id="767744"/>
    <lineage>
        <taxon>Eukaryota</taxon>
        <taxon>Fungi</taxon>
        <taxon>Dikarya</taxon>
        <taxon>Ascomycota</taxon>
        <taxon>Saccharomycotina</taxon>
        <taxon>Trigonopsidomycetes</taxon>
        <taxon>Trigonopsidales</taxon>
        <taxon>Trigonopsidaceae</taxon>
        <taxon>Tortispora</taxon>
    </lineage>
</organism>
<feature type="domain" description="Transcription factor IIIC subunit Tfc1/Sfc1 triple barrel" evidence="6">
    <location>
        <begin position="5"/>
        <end position="115"/>
    </location>
</feature>
<feature type="domain" description="Transcription factor IIIC subunit 5 HTH" evidence="5">
    <location>
        <begin position="153"/>
        <end position="298"/>
    </location>
</feature>
<keyword evidence="8" id="KW-1185">Reference proteome</keyword>
<comment type="subcellular location">
    <subcellularLocation>
        <location evidence="1">Nucleus</location>
    </subcellularLocation>
</comment>
<dbReference type="GO" id="GO:0001002">
    <property type="term" value="F:RNA polymerase III type 1 promoter sequence-specific DNA binding"/>
    <property type="evidence" value="ECO:0007669"/>
    <property type="project" value="TreeGrafter"/>
</dbReference>
<dbReference type="EMBL" id="KV453841">
    <property type="protein sequence ID" value="ODV92781.1"/>
    <property type="molecule type" value="Genomic_DNA"/>
</dbReference>
<keyword evidence="4" id="KW-0539">Nucleus</keyword>
<dbReference type="GO" id="GO:0006384">
    <property type="term" value="P:transcription initiation at RNA polymerase III promoter"/>
    <property type="evidence" value="ECO:0007669"/>
    <property type="project" value="InterPro"/>
</dbReference>